<gene>
    <name evidence="1" type="ORF">AJ81_08660</name>
</gene>
<evidence type="ECO:0000313" key="2">
    <source>
        <dbReference type="Proteomes" id="UP000077469"/>
    </source>
</evidence>
<proteinExistence type="predicted"/>
<keyword evidence="2" id="KW-1185">Reference proteome</keyword>
<dbReference type="PATRIC" id="fig|1123384.7.peg.1735"/>
<dbReference type="AlphaFoldDB" id="A0A0X1KU58"/>
<dbReference type="RefSeq" id="WP_031505144.1">
    <property type="nucleotide sequence ID" value="NC_022795.1"/>
</dbReference>
<name>A0A0X1KU58_9THEM</name>
<dbReference type="STRING" id="1123384.AJ81_08660"/>
<sequence length="348" mass="40381">MRVLNNEVSKFFEDSFHDARFSLKKIDSKNAVVAKLKRSDEKPFEILRCNRISCWSFSERSLKHVFMENDTLVGFAGLGEFRIEEDAEQVVVFAKPLVETLIVIVRGFDRLNLLKTFYQVLWSECNLCIKTPKTLLMKGSFDEKFDQRSAFLLLSSDEDNEVRRYLEKGVRVAVKLESEGELQRFYNVGVRCFLLNDFKDEYRERYADCFFILQKGNVASAIGKVDGLIVDIKEFSLEELVLAGLVNRLLPLYVSAEGVDSKLLDVLGFGAIGWRRCTNPIFTRIEQERESIYEISYVSEFNVPGRVRIDVSKNSVERFFEQSKTSLKKQTLEREDGRYFHFYREGAS</sequence>
<evidence type="ECO:0000313" key="1">
    <source>
        <dbReference type="EMBL" id="AJC74867.1"/>
    </source>
</evidence>
<dbReference type="EMBL" id="CP007141">
    <property type="protein sequence ID" value="AJC74867.1"/>
    <property type="molecule type" value="Genomic_DNA"/>
</dbReference>
<protein>
    <submittedName>
        <fullName evidence="1">Uncharacterized protein</fullName>
    </submittedName>
</protein>
<dbReference type="KEGG" id="phy:AJ81_08660"/>
<dbReference type="Proteomes" id="UP000077469">
    <property type="component" value="Chromosome"/>
</dbReference>
<organism evidence="1 2">
    <name type="scientific">Pseudothermotoga hypogea DSM 11164 = NBRC 106472</name>
    <dbReference type="NCBI Taxonomy" id="1123384"/>
    <lineage>
        <taxon>Bacteria</taxon>
        <taxon>Thermotogati</taxon>
        <taxon>Thermotogota</taxon>
        <taxon>Thermotogae</taxon>
        <taxon>Thermotogales</taxon>
        <taxon>Thermotogaceae</taxon>
        <taxon>Pseudothermotoga</taxon>
    </lineage>
</organism>
<dbReference type="OrthoDB" id="9960651at2"/>
<reference evidence="1 2" key="1">
    <citation type="submission" date="2014-01" db="EMBL/GenBank/DDBJ databases">
        <title>Genome sequencing of Thermotog hypogea.</title>
        <authorList>
            <person name="Zhang X."/>
            <person name="Alvare G."/>
            <person name="Fristensky B."/>
            <person name="Chen L."/>
            <person name="Suen T."/>
            <person name="Chen Q."/>
            <person name="Ma K."/>
        </authorList>
    </citation>
    <scope>NUCLEOTIDE SEQUENCE [LARGE SCALE GENOMIC DNA]</scope>
    <source>
        <strain evidence="1 2">DSM 11164</strain>
    </source>
</reference>
<dbReference type="PaxDb" id="1123384-AJ81_08660"/>
<accession>A0A0X1KU58</accession>